<dbReference type="AlphaFoldDB" id="A0ABC9HGJ3"/>
<evidence type="ECO:0008006" key="3">
    <source>
        <dbReference type="Google" id="ProtNLM"/>
    </source>
</evidence>
<name>A0ABC9HGJ3_FASHE</name>
<dbReference type="Proteomes" id="UP001189180">
    <property type="component" value="Unassembled WGS sequence"/>
</dbReference>
<protein>
    <recommendedName>
        <fullName evidence="3">Saposin B-type domain-containing protein</fullName>
    </recommendedName>
</protein>
<proteinExistence type="predicted"/>
<dbReference type="EMBL" id="CANUEZ050000202">
    <property type="protein sequence ID" value="CAM0512246.1"/>
    <property type="molecule type" value="Genomic_DNA"/>
</dbReference>
<organism evidence="1 2">
    <name type="scientific">Fasciola hepatica</name>
    <name type="common">Liver fluke</name>
    <dbReference type="NCBI Taxonomy" id="6192"/>
    <lineage>
        <taxon>Eukaryota</taxon>
        <taxon>Metazoa</taxon>
        <taxon>Spiralia</taxon>
        <taxon>Lophotrochozoa</taxon>
        <taxon>Platyhelminthes</taxon>
        <taxon>Trematoda</taxon>
        <taxon>Digenea</taxon>
        <taxon>Plagiorchiida</taxon>
        <taxon>Echinostomata</taxon>
        <taxon>Echinostomatoidea</taxon>
        <taxon>Fasciolidae</taxon>
        <taxon>Fasciola</taxon>
    </lineage>
</organism>
<evidence type="ECO:0000313" key="2">
    <source>
        <dbReference type="Proteomes" id="UP001189180"/>
    </source>
</evidence>
<gene>
    <name evidence="1" type="ORF">FHB240107_LOCUS6588</name>
</gene>
<keyword evidence="2" id="KW-1185">Reference proteome</keyword>
<reference evidence="1 2" key="1">
    <citation type="submission" date="2024-08" db="EMBL/GenBank/DDBJ databases">
        <authorList>
            <person name="Paterson S."/>
        </authorList>
    </citation>
    <scope>NUCLEOTIDE SEQUENCE [LARGE SCALE GENOMIC DNA]</scope>
</reference>
<evidence type="ECO:0000313" key="1">
    <source>
        <dbReference type="EMBL" id="CAM0512246.1"/>
    </source>
</evidence>
<accession>A0ABC9HGJ3</accession>
<comment type="caution">
    <text evidence="1">The sequence shown here is derived from an EMBL/GenBank/DDBJ whole genome shotgun (WGS) entry which is preliminary data.</text>
</comment>
<sequence>MCSRNVTKHKQAEKQLTEHVARQLDGMAMCTLCKLIQKSVDIRRFPVFTAQKMFSIQGSCHLHELWDESDGVCLQSDGCPLSQPTEVFQHTK</sequence>